<keyword evidence="10" id="KW-1185">Reference proteome</keyword>
<dbReference type="GO" id="GO:0006538">
    <property type="term" value="P:L-glutamate catabolic process"/>
    <property type="evidence" value="ECO:0007669"/>
    <property type="project" value="TreeGrafter"/>
</dbReference>
<dbReference type="GO" id="GO:0004352">
    <property type="term" value="F:glutamate dehydrogenase (NAD+) activity"/>
    <property type="evidence" value="ECO:0007669"/>
    <property type="project" value="TreeGrafter"/>
</dbReference>
<dbReference type="Gene3D" id="3.40.50.10860">
    <property type="entry name" value="Leucine Dehydrogenase, chain A, domain 1"/>
    <property type="match status" value="1"/>
</dbReference>
<feature type="active site" description="Proton donor" evidence="4">
    <location>
        <position position="105"/>
    </location>
</feature>
<protein>
    <recommendedName>
        <fullName evidence="3">Glutamate dehydrogenase</fullName>
    </recommendedName>
</protein>
<evidence type="ECO:0000256" key="5">
    <source>
        <dbReference type="PIRSR" id="PIRSR000185-2"/>
    </source>
</evidence>
<dbReference type="InterPro" id="IPR036291">
    <property type="entry name" value="NAD(P)-bd_dom_sf"/>
</dbReference>
<accession>A0A8J7RPQ5</accession>
<dbReference type="InterPro" id="IPR006097">
    <property type="entry name" value="Glu/Leu/Phe/Val/Trp_DH_dimer"/>
</dbReference>
<evidence type="ECO:0000256" key="1">
    <source>
        <dbReference type="ARBA" id="ARBA00006382"/>
    </source>
</evidence>
<dbReference type="CDD" id="cd01076">
    <property type="entry name" value="NAD_bind_1_Glu_DH"/>
    <property type="match status" value="1"/>
</dbReference>
<evidence type="ECO:0000256" key="7">
    <source>
        <dbReference type="RuleBase" id="RU004417"/>
    </source>
</evidence>
<evidence type="ECO:0000259" key="8">
    <source>
        <dbReference type="SMART" id="SM00839"/>
    </source>
</evidence>
<dbReference type="InterPro" id="IPR014362">
    <property type="entry name" value="Glu_DH"/>
</dbReference>
<evidence type="ECO:0000256" key="2">
    <source>
        <dbReference type="ARBA" id="ARBA00023002"/>
    </source>
</evidence>
<feature type="binding site" evidence="5">
    <location>
        <position position="93"/>
    </location>
    <ligand>
        <name>substrate</name>
    </ligand>
</feature>
<evidence type="ECO:0000256" key="6">
    <source>
        <dbReference type="PIRSR" id="PIRSR000185-3"/>
    </source>
</evidence>
<keyword evidence="5" id="KW-0547">Nucleotide-binding</keyword>
<dbReference type="InterPro" id="IPR006096">
    <property type="entry name" value="Glu/Leu/Phe/Val/Trp_DH_C"/>
</dbReference>
<dbReference type="SMART" id="SM00839">
    <property type="entry name" value="ELFV_dehydrog"/>
    <property type="match status" value="1"/>
</dbReference>
<dbReference type="Gene3D" id="3.40.50.720">
    <property type="entry name" value="NAD(P)-binding Rossmann-like Domain"/>
    <property type="match status" value="1"/>
</dbReference>
<feature type="site" description="Important for catalysis" evidence="6">
    <location>
        <position position="147"/>
    </location>
</feature>
<organism evidence="9 10">
    <name type="scientific">Natronogracilivirga saccharolytica</name>
    <dbReference type="NCBI Taxonomy" id="2812953"/>
    <lineage>
        <taxon>Bacteria</taxon>
        <taxon>Pseudomonadati</taxon>
        <taxon>Balneolota</taxon>
        <taxon>Balneolia</taxon>
        <taxon>Balneolales</taxon>
        <taxon>Cyclonatronaceae</taxon>
        <taxon>Natronogracilivirga</taxon>
    </lineage>
</organism>
<dbReference type="EMBL" id="JAFIDN010000002">
    <property type="protein sequence ID" value="MBP3191609.1"/>
    <property type="molecule type" value="Genomic_DNA"/>
</dbReference>
<dbReference type="Pfam" id="PF00208">
    <property type="entry name" value="ELFV_dehydrog"/>
    <property type="match status" value="1"/>
</dbReference>
<feature type="binding site" evidence="5">
    <location>
        <position position="231"/>
    </location>
    <ligand>
        <name>NAD(+)</name>
        <dbReference type="ChEBI" id="CHEBI:57540"/>
    </ligand>
</feature>
<evidence type="ECO:0000313" key="9">
    <source>
        <dbReference type="EMBL" id="MBP3191609.1"/>
    </source>
</evidence>
<evidence type="ECO:0000313" key="10">
    <source>
        <dbReference type="Proteomes" id="UP000673975"/>
    </source>
</evidence>
<comment type="similarity">
    <text evidence="1 3 7">Belongs to the Glu/Leu/Phe/Val dehydrogenases family.</text>
</comment>
<dbReference type="RefSeq" id="WP_210510267.1">
    <property type="nucleotide sequence ID" value="NZ_JAFIDN010000002.1"/>
</dbReference>
<gene>
    <name evidence="9" type="ORF">NATSA_02920</name>
</gene>
<dbReference type="AlphaFoldDB" id="A0A8J7RPQ5"/>
<dbReference type="SUPFAM" id="SSF51735">
    <property type="entry name" value="NAD(P)-binding Rossmann-fold domains"/>
    <property type="match status" value="1"/>
</dbReference>
<feature type="binding site" evidence="5">
    <location>
        <position position="69"/>
    </location>
    <ligand>
        <name>substrate</name>
    </ligand>
</feature>
<feature type="binding site" evidence="5">
    <location>
        <position position="360"/>
    </location>
    <ligand>
        <name>substrate</name>
    </ligand>
</feature>
<dbReference type="InterPro" id="IPR006095">
    <property type="entry name" value="Glu/Leu/Phe/Val/Trp_DH"/>
</dbReference>
<name>A0A8J7RPQ5_9BACT</name>
<dbReference type="GO" id="GO:0000166">
    <property type="term" value="F:nucleotide binding"/>
    <property type="evidence" value="ECO:0007669"/>
    <property type="project" value="UniProtKB-KW"/>
</dbReference>
<dbReference type="PRINTS" id="PR00082">
    <property type="entry name" value="GLFDHDRGNASE"/>
</dbReference>
<dbReference type="Pfam" id="PF02812">
    <property type="entry name" value="ELFV_dehydrog_N"/>
    <property type="match status" value="1"/>
</dbReference>
<dbReference type="InterPro" id="IPR046346">
    <property type="entry name" value="Aminoacid_DH-like_N_sf"/>
</dbReference>
<evidence type="ECO:0000256" key="4">
    <source>
        <dbReference type="PIRSR" id="PIRSR000185-1"/>
    </source>
</evidence>
<evidence type="ECO:0000256" key="3">
    <source>
        <dbReference type="PIRNR" id="PIRNR000185"/>
    </source>
</evidence>
<dbReference type="SUPFAM" id="SSF53223">
    <property type="entry name" value="Aminoacid dehydrogenase-like, N-terminal domain"/>
    <property type="match status" value="1"/>
</dbReference>
<feature type="domain" description="Glutamate/phenylalanine/leucine/valine/L-tryptophan dehydrogenase C-terminal" evidence="8">
    <location>
        <begin position="185"/>
        <end position="464"/>
    </location>
</feature>
<proteinExistence type="inferred from homology"/>
<dbReference type="FunFam" id="3.40.50.720:FF:000100">
    <property type="entry name" value="Glutamate dehydrogenase 1, mitochondrial"/>
    <property type="match status" value="1"/>
</dbReference>
<dbReference type="PANTHER" id="PTHR11606:SF13">
    <property type="entry name" value="GLUTAMATE DEHYDROGENASE 1, MITOCHONDRIAL"/>
    <property type="match status" value="1"/>
</dbReference>
<dbReference type="PIRSF" id="PIRSF000185">
    <property type="entry name" value="Glu_DH"/>
    <property type="match status" value="1"/>
</dbReference>
<reference evidence="9" key="1">
    <citation type="submission" date="2021-02" db="EMBL/GenBank/DDBJ databases">
        <title>Natronogracilivirga saccharolytica gen. nov. sp. nov. a new anaerobic, haloalkiliphilic carbohydrate-fermenting bacterium from soda lake and proposing of Cyclonatronumiaceae fam. nov. in the phylum Balneolaeota.</title>
        <authorList>
            <person name="Zhilina T.N."/>
            <person name="Sorokin D.Y."/>
            <person name="Zavarzina D.G."/>
            <person name="Toshchakov S.V."/>
            <person name="Kublanov I.V."/>
        </authorList>
    </citation>
    <scope>NUCLEOTIDE SEQUENCE</scope>
    <source>
        <strain evidence="9">Z-1702</strain>
    </source>
</reference>
<keyword evidence="2 3" id="KW-0560">Oxidoreductase</keyword>
<dbReference type="PANTHER" id="PTHR11606">
    <property type="entry name" value="GLUTAMATE DEHYDROGENASE"/>
    <property type="match status" value="1"/>
</dbReference>
<dbReference type="Proteomes" id="UP000673975">
    <property type="component" value="Unassembled WGS sequence"/>
</dbReference>
<dbReference type="InterPro" id="IPR033922">
    <property type="entry name" value="NAD_bind_Glu_DH"/>
</dbReference>
<sequence>MAPFKFFKQVNKNFDKAAEFLSVDKGMLNQIKACNSTYHVTFPLRRDDGTVEVIHAWRSAHSSHKAPTKGGIRYAMEVNEDEVNALAALMTYKCAVVSVPFGGAKGGVKIDRSKYSEAEIERITRRFTFELIKKNFLGPGVDVPAPDYGTSEREMAWILDTYRSMVSSLDSDGCVTGKPIHQSGISGRTEATGRGVFFGLREACNVKGDMDKLGLSTGLEGKRVIVQGLGNVGYYAAKFLRQEGALITGVAEAHGGILDEKGIDIEKLKNHITETGSIANYPEGTFIDQSHKLLEEHCDILIPAALENQINSGNAANIKAKIIGEAANGPLTSDADQILQQKSVLIVPDIYLNAGGVTVSYFEWIKNLSHIRFGRMDRRYEENAMGRLLNAIEGLTGTAFKPEDVKKIGKGPEEWDIVDSGLEDTMVLAYHMLHQNARSYDTDLRTAAYISAIKKIALSYQQLGIFP</sequence>
<keyword evidence="5" id="KW-0520">NAD</keyword>
<feature type="binding site" evidence="5">
    <location>
        <position position="192"/>
    </location>
    <ligand>
        <name>NAD(+)</name>
        <dbReference type="ChEBI" id="CHEBI:57540"/>
    </ligand>
</feature>
<comment type="caution">
    <text evidence="9">The sequence shown here is derived from an EMBL/GenBank/DDBJ whole genome shotgun (WGS) entry which is preliminary data.</text>
</comment>